<dbReference type="PRINTS" id="PR00773">
    <property type="entry name" value="GRPEPROTEIN"/>
</dbReference>
<evidence type="ECO:0000313" key="4">
    <source>
        <dbReference type="EMBL" id="SUZ51466.1"/>
    </source>
</evidence>
<feature type="compositionally biased region" description="Acidic residues" evidence="3">
    <location>
        <begin position="7"/>
        <end position="23"/>
    </location>
</feature>
<protein>
    <recommendedName>
        <fullName evidence="5">HSP-70 cofactor</fullName>
    </recommendedName>
</protein>
<dbReference type="GO" id="GO:0006457">
    <property type="term" value="P:protein folding"/>
    <property type="evidence" value="ECO:0007669"/>
    <property type="project" value="InterPro"/>
</dbReference>
<dbReference type="Pfam" id="PF01025">
    <property type="entry name" value="GrpE"/>
    <property type="match status" value="1"/>
</dbReference>
<gene>
    <name evidence="4" type="ORF">METZ01_LOCUS4320</name>
</gene>
<dbReference type="Gene3D" id="2.30.22.10">
    <property type="entry name" value="Head domain of nucleotide exchange factor GrpE"/>
    <property type="match status" value="1"/>
</dbReference>
<dbReference type="PANTHER" id="PTHR21237">
    <property type="entry name" value="GRPE PROTEIN"/>
    <property type="match status" value="1"/>
</dbReference>
<evidence type="ECO:0000256" key="2">
    <source>
        <dbReference type="ARBA" id="ARBA00023186"/>
    </source>
</evidence>
<dbReference type="GO" id="GO:0042803">
    <property type="term" value="F:protein homodimerization activity"/>
    <property type="evidence" value="ECO:0007669"/>
    <property type="project" value="InterPro"/>
</dbReference>
<dbReference type="EMBL" id="UINC01000222">
    <property type="protein sequence ID" value="SUZ51466.1"/>
    <property type="molecule type" value="Genomic_DNA"/>
</dbReference>
<feature type="region of interest" description="Disordered" evidence="3">
    <location>
        <begin position="1"/>
        <end position="23"/>
    </location>
</feature>
<dbReference type="InterPro" id="IPR009012">
    <property type="entry name" value="GrpE_head"/>
</dbReference>
<dbReference type="InterPro" id="IPR000740">
    <property type="entry name" value="GrpE"/>
</dbReference>
<keyword evidence="2" id="KW-0143">Chaperone</keyword>
<evidence type="ECO:0000256" key="1">
    <source>
        <dbReference type="ARBA" id="ARBA00009054"/>
    </source>
</evidence>
<name>A0A381NA54_9ZZZZ</name>
<reference evidence="4" key="1">
    <citation type="submission" date="2018-05" db="EMBL/GenBank/DDBJ databases">
        <authorList>
            <person name="Lanie J.A."/>
            <person name="Ng W.-L."/>
            <person name="Kazmierczak K.M."/>
            <person name="Andrzejewski T.M."/>
            <person name="Davidsen T.M."/>
            <person name="Wayne K.J."/>
            <person name="Tettelin H."/>
            <person name="Glass J.I."/>
            <person name="Rusch D."/>
            <person name="Podicherti R."/>
            <person name="Tsui H.-C.T."/>
            <person name="Winkler M.E."/>
        </authorList>
    </citation>
    <scope>NUCLEOTIDE SEQUENCE</scope>
</reference>
<dbReference type="Gene3D" id="3.90.20.20">
    <property type="match status" value="1"/>
</dbReference>
<dbReference type="HAMAP" id="MF_01151">
    <property type="entry name" value="GrpE"/>
    <property type="match status" value="1"/>
</dbReference>
<evidence type="ECO:0000256" key="3">
    <source>
        <dbReference type="SAM" id="MobiDB-lite"/>
    </source>
</evidence>
<comment type="similarity">
    <text evidence="1">Belongs to the GrpE family.</text>
</comment>
<dbReference type="InterPro" id="IPR013805">
    <property type="entry name" value="GrpE_CC"/>
</dbReference>
<proteinExistence type="inferred from homology"/>
<dbReference type="CDD" id="cd00446">
    <property type="entry name" value="GrpE"/>
    <property type="match status" value="1"/>
</dbReference>
<dbReference type="GO" id="GO:0000774">
    <property type="term" value="F:adenyl-nucleotide exchange factor activity"/>
    <property type="evidence" value="ECO:0007669"/>
    <property type="project" value="InterPro"/>
</dbReference>
<dbReference type="GO" id="GO:0051087">
    <property type="term" value="F:protein-folding chaperone binding"/>
    <property type="evidence" value="ECO:0007669"/>
    <property type="project" value="InterPro"/>
</dbReference>
<dbReference type="GO" id="GO:0051082">
    <property type="term" value="F:unfolded protein binding"/>
    <property type="evidence" value="ECO:0007669"/>
    <property type="project" value="TreeGrafter"/>
</dbReference>
<organism evidence="4">
    <name type="scientific">marine metagenome</name>
    <dbReference type="NCBI Taxonomy" id="408172"/>
    <lineage>
        <taxon>unclassified sequences</taxon>
        <taxon>metagenomes</taxon>
        <taxon>ecological metagenomes</taxon>
    </lineage>
</organism>
<dbReference type="SUPFAM" id="SSF58014">
    <property type="entry name" value="Coiled-coil domain of nucleotide exchange factor GrpE"/>
    <property type="match status" value="1"/>
</dbReference>
<evidence type="ECO:0008006" key="5">
    <source>
        <dbReference type="Google" id="ProtNLM"/>
    </source>
</evidence>
<accession>A0A381NA54</accession>
<sequence>MMTEGISQEEDLEPVEEISDADETVETEVQQLTQVLEDFEDLKDRHLRLAAEFNNFKRRNEQDRLESWSRAQADILCSFLDILDDLNRVAELEVDTVTVEGVMEGINLVEKKFISVLQDSGAEIIDPLGDLFDPERMEAIMRVPTEGAEEDDTVAQVFQKGCLLKGILVRPARVSVHKHD</sequence>
<dbReference type="AlphaFoldDB" id="A0A381NA54"/>
<dbReference type="SUPFAM" id="SSF51064">
    <property type="entry name" value="Head domain of nucleotide exchange factor GrpE"/>
    <property type="match status" value="1"/>
</dbReference>
<dbReference type="PANTHER" id="PTHR21237:SF23">
    <property type="entry name" value="GRPE PROTEIN HOMOLOG, MITOCHONDRIAL"/>
    <property type="match status" value="1"/>
</dbReference>